<dbReference type="Pfam" id="PF14054">
    <property type="entry name" value="DUF4249"/>
    <property type="match status" value="1"/>
</dbReference>
<reference evidence="1 2" key="1">
    <citation type="submission" date="2016-10" db="EMBL/GenBank/DDBJ databases">
        <authorList>
            <person name="de Groot N.N."/>
        </authorList>
    </citation>
    <scope>NUCLEOTIDE SEQUENCE [LARGE SCALE GENOMIC DNA]</scope>
    <source>
        <strain evidence="1 2">CGMCC 1.7031</strain>
    </source>
</reference>
<evidence type="ECO:0000313" key="2">
    <source>
        <dbReference type="Proteomes" id="UP000199354"/>
    </source>
</evidence>
<dbReference type="EMBL" id="FMVF01000002">
    <property type="protein sequence ID" value="SCX83762.1"/>
    <property type="molecule type" value="Genomic_DNA"/>
</dbReference>
<evidence type="ECO:0008006" key="3">
    <source>
        <dbReference type="Google" id="ProtNLM"/>
    </source>
</evidence>
<dbReference type="InterPro" id="IPR025345">
    <property type="entry name" value="DUF4249"/>
</dbReference>
<gene>
    <name evidence="1" type="ORF">SAMN02927903_00215</name>
</gene>
<organism evidence="1 2">
    <name type="scientific">Flavobacterium caeni</name>
    <dbReference type="NCBI Taxonomy" id="490189"/>
    <lineage>
        <taxon>Bacteria</taxon>
        <taxon>Pseudomonadati</taxon>
        <taxon>Bacteroidota</taxon>
        <taxon>Flavobacteriia</taxon>
        <taxon>Flavobacteriales</taxon>
        <taxon>Flavobacteriaceae</taxon>
        <taxon>Flavobacterium</taxon>
    </lineage>
</organism>
<dbReference type="OrthoDB" id="1430047at2"/>
<keyword evidence="2" id="KW-1185">Reference proteome</keyword>
<sequence length="273" mass="30492">MKTMQIIGLMAIAWCFVGCEDVVTVDLETAAPRLVIDASIDWEQNTTGAEQKIKLTTTTGYYSATFPTVSGADITVRNTAGTIFEFVETPGTGEYVCGNFEPVIGETYTLTILLNGQTYTATETLTPTTPIEEQIEQNAEGGMAGDEMEITYYHQDDGTRVDYYLYSVRTPRLAFPDYEIEDDDDVQGNLIPVYYAHEDLVAGDVINIKLYGISRRYYEYFYKLLTATGNDGMPFQPVPNVVRGNVVNQTNPVNFAFGYFRLSEVATRSYTIQ</sequence>
<dbReference type="RefSeq" id="WP_091140286.1">
    <property type="nucleotide sequence ID" value="NZ_FMVF01000002.1"/>
</dbReference>
<protein>
    <recommendedName>
        <fullName evidence="3">DUF4249 domain-containing protein</fullName>
    </recommendedName>
</protein>
<evidence type="ECO:0000313" key="1">
    <source>
        <dbReference type="EMBL" id="SCX83762.1"/>
    </source>
</evidence>
<dbReference type="STRING" id="490189.SAMN02927903_00215"/>
<accession>A0A1G5B0T3</accession>
<dbReference type="Proteomes" id="UP000199354">
    <property type="component" value="Unassembled WGS sequence"/>
</dbReference>
<dbReference type="AlphaFoldDB" id="A0A1G5B0T3"/>
<name>A0A1G5B0T3_9FLAO</name>
<proteinExistence type="predicted"/>